<evidence type="ECO:0000259" key="2">
    <source>
        <dbReference type="Pfam" id="PF10633"/>
    </source>
</evidence>
<dbReference type="Proteomes" id="UP000577419">
    <property type="component" value="Unassembled WGS sequence"/>
</dbReference>
<keyword evidence="1" id="KW-0472">Membrane</keyword>
<keyword evidence="1" id="KW-1133">Transmembrane helix</keyword>
<reference evidence="5" key="1">
    <citation type="journal article" date="2020" name="bioRxiv">
        <title>A rank-normalized archaeal taxonomy based on genome phylogeny resolves widespread incomplete and uneven classifications.</title>
        <authorList>
            <person name="Rinke C."/>
            <person name="Chuvochina M."/>
            <person name="Mussig A.J."/>
            <person name="Chaumeil P.-A."/>
            <person name="Waite D.W."/>
            <person name="Whitman W.B."/>
            <person name="Parks D.H."/>
            <person name="Hugenholtz P."/>
        </authorList>
    </citation>
    <scope>NUCLEOTIDE SEQUENCE [LARGE SCALE GENOMIC DNA]</scope>
</reference>
<dbReference type="Proteomes" id="UP000683213">
    <property type="component" value="Unassembled WGS sequence"/>
</dbReference>
<dbReference type="EMBL" id="DUFG01000002">
    <property type="protein sequence ID" value="HIH07801.1"/>
    <property type="molecule type" value="Genomic_DNA"/>
</dbReference>
<proteinExistence type="predicted"/>
<organism evidence="3 5">
    <name type="scientific">Candidatus Iainarchaeum sp</name>
    <dbReference type="NCBI Taxonomy" id="3101447"/>
    <lineage>
        <taxon>Archaea</taxon>
        <taxon>Candidatus Iainarchaeota</taxon>
        <taxon>Candidatus Iainarchaeia</taxon>
        <taxon>Candidatus Iainarchaeales</taxon>
        <taxon>Candidatus Iainarchaeaceae</taxon>
        <taxon>Candidatus Iainarchaeum</taxon>
    </lineage>
</organism>
<gene>
    <name evidence="3" type="ORF">HA237_00355</name>
    <name evidence="4" type="ORF">J4224_05170</name>
</gene>
<accession>A0A7J4IQL8</accession>
<dbReference type="EMBL" id="JAGVWF010000078">
    <property type="protein sequence ID" value="MBS3059783.1"/>
    <property type="molecule type" value="Genomic_DNA"/>
</dbReference>
<evidence type="ECO:0000256" key="1">
    <source>
        <dbReference type="SAM" id="Phobius"/>
    </source>
</evidence>
<reference evidence="4" key="2">
    <citation type="submission" date="2021-03" db="EMBL/GenBank/DDBJ databases">
        <authorList>
            <person name="Jaffe A."/>
        </authorList>
    </citation>
    <scope>NUCLEOTIDE SEQUENCE</scope>
    <source>
        <strain evidence="4">RIFCSPHIGHO2_01_FULL_GW2011_AR10_43_9</strain>
    </source>
</reference>
<dbReference type="Gene3D" id="2.60.40.10">
    <property type="entry name" value="Immunoglobulins"/>
    <property type="match status" value="1"/>
</dbReference>
<evidence type="ECO:0000313" key="5">
    <source>
        <dbReference type="Proteomes" id="UP000577419"/>
    </source>
</evidence>
<comment type="caution">
    <text evidence="3">The sequence shown here is derived from an EMBL/GenBank/DDBJ whole genome shotgun (WGS) entry which is preliminary data.</text>
</comment>
<feature type="domain" description="Alpha-galactosidase NEW3" evidence="2">
    <location>
        <begin position="63"/>
        <end position="137"/>
    </location>
</feature>
<name>A0A7J4IQL8_9ARCH</name>
<protein>
    <submittedName>
        <fullName evidence="3">DUF11 domain-containing protein</fullName>
    </submittedName>
</protein>
<reference evidence="4" key="3">
    <citation type="submission" date="2021-05" db="EMBL/GenBank/DDBJ databases">
        <title>Protein family content uncovers lineage relationships and bacterial pathway maintenance mechanisms in DPANN archaea.</title>
        <authorList>
            <person name="Castelle C.J."/>
            <person name="Meheust R."/>
            <person name="Jaffe A.L."/>
            <person name="Seitz K."/>
            <person name="Gong X."/>
            <person name="Baker B.J."/>
            <person name="Banfield J.F."/>
        </authorList>
    </citation>
    <scope>NUCLEOTIDE SEQUENCE</scope>
    <source>
        <strain evidence="4">RIFCSPHIGHO2_01_FULL_GW2011_AR10_43_9</strain>
    </source>
</reference>
<sequence>MSIYNNRAGLDFKYAFERAKGPAIALGALIAVVALIWLASIVAEAFRQKQVTAYFEKQEIMPSEQTKLFVTVTNTGQQTANNVLVEVMPIDKTAISVFPSDNSISVLGAGESRTLELIVNPVGNALPGSYKVGITVEMHEKKSYAETIIRIVQ</sequence>
<keyword evidence="1" id="KW-0812">Transmembrane</keyword>
<evidence type="ECO:0000313" key="3">
    <source>
        <dbReference type="EMBL" id="HIH07801.1"/>
    </source>
</evidence>
<dbReference type="InterPro" id="IPR013783">
    <property type="entry name" value="Ig-like_fold"/>
</dbReference>
<feature type="transmembrane region" description="Helical" evidence="1">
    <location>
        <begin position="23"/>
        <end position="43"/>
    </location>
</feature>
<dbReference type="AlphaFoldDB" id="A0A7J4IQL8"/>
<dbReference type="Pfam" id="PF10633">
    <property type="entry name" value="NPCBM_assoc"/>
    <property type="match status" value="1"/>
</dbReference>
<evidence type="ECO:0000313" key="4">
    <source>
        <dbReference type="EMBL" id="MBS3059783.1"/>
    </source>
</evidence>
<dbReference type="InterPro" id="IPR018905">
    <property type="entry name" value="A-galactase_NEW3"/>
</dbReference>